<evidence type="ECO:0000313" key="7">
    <source>
        <dbReference type="EMBL" id="MBR1138893.1"/>
    </source>
</evidence>
<comment type="caution">
    <text evidence="7">The sequence shown here is derived from an EMBL/GenBank/DDBJ whole genome shotgun (WGS) entry which is preliminary data.</text>
</comment>
<evidence type="ECO:0000256" key="5">
    <source>
        <dbReference type="PROSITE-ProRule" id="PRU01240"/>
    </source>
</evidence>
<dbReference type="PANTHER" id="PTHR43806:SF11">
    <property type="entry name" value="CEREVISIN-RELATED"/>
    <property type="match status" value="1"/>
</dbReference>
<dbReference type="CDD" id="cd00306">
    <property type="entry name" value="Peptidases_S8_S53"/>
    <property type="match status" value="1"/>
</dbReference>
<organism evidence="7 8">
    <name type="scientific">Bradyrhizobium denitrificans</name>
    <dbReference type="NCBI Taxonomy" id="2734912"/>
    <lineage>
        <taxon>Bacteria</taxon>
        <taxon>Pseudomonadati</taxon>
        <taxon>Pseudomonadota</taxon>
        <taxon>Alphaproteobacteria</taxon>
        <taxon>Hyphomicrobiales</taxon>
        <taxon>Nitrobacteraceae</taxon>
        <taxon>Bradyrhizobium</taxon>
    </lineage>
</organism>
<feature type="active site" description="Charge relay system" evidence="5">
    <location>
        <position position="217"/>
    </location>
</feature>
<keyword evidence="8" id="KW-1185">Reference proteome</keyword>
<evidence type="ECO:0000256" key="3">
    <source>
        <dbReference type="ARBA" id="ARBA00022801"/>
    </source>
</evidence>
<comment type="similarity">
    <text evidence="1 5">Belongs to the peptidase S8 family.</text>
</comment>
<dbReference type="SUPFAM" id="SSF52743">
    <property type="entry name" value="Subtilisin-like"/>
    <property type="match status" value="1"/>
</dbReference>
<dbReference type="PANTHER" id="PTHR43806">
    <property type="entry name" value="PEPTIDASE S8"/>
    <property type="match status" value="1"/>
</dbReference>
<dbReference type="InterPro" id="IPR009003">
    <property type="entry name" value="Peptidase_S1_PA"/>
</dbReference>
<dbReference type="Proteomes" id="UP001314635">
    <property type="component" value="Unassembled WGS sequence"/>
</dbReference>
<evidence type="ECO:0000313" key="8">
    <source>
        <dbReference type="Proteomes" id="UP001314635"/>
    </source>
</evidence>
<dbReference type="InterPro" id="IPR000209">
    <property type="entry name" value="Peptidase_S8/S53_dom"/>
</dbReference>
<name>A0ABS5GCD3_9BRAD</name>
<protein>
    <submittedName>
        <fullName evidence="7">S8 family serine peptidase</fullName>
    </submittedName>
</protein>
<keyword evidence="3 5" id="KW-0378">Hydrolase</keyword>
<evidence type="ECO:0000259" key="6">
    <source>
        <dbReference type="Pfam" id="PF00082"/>
    </source>
</evidence>
<proteinExistence type="inferred from homology"/>
<feature type="domain" description="Peptidase S8/S53" evidence="6">
    <location>
        <begin position="166"/>
        <end position="427"/>
    </location>
</feature>
<dbReference type="RefSeq" id="WP_172237564.1">
    <property type="nucleotide sequence ID" value="NZ_JABFDP010000016.1"/>
</dbReference>
<dbReference type="InterPro" id="IPR050131">
    <property type="entry name" value="Peptidase_S8_subtilisin-like"/>
</dbReference>
<reference evidence="8" key="1">
    <citation type="journal article" date="2021" name="ISME J.">
        <title>Evolutionary origin and ecological implication of a unique nif island in free-living Bradyrhizobium lineages.</title>
        <authorList>
            <person name="Tao J."/>
        </authorList>
    </citation>
    <scope>NUCLEOTIDE SEQUENCE [LARGE SCALE GENOMIC DNA]</scope>
    <source>
        <strain evidence="8">SZCCT0094</strain>
    </source>
</reference>
<dbReference type="Pfam" id="PF00082">
    <property type="entry name" value="Peptidase_S8"/>
    <property type="match status" value="1"/>
</dbReference>
<dbReference type="InterPro" id="IPR036852">
    <property type="entry name" value="Peptidase_S8/S53_dom_sf"/>
</dbReference>
<feature type="active site" description="Charge relay system" evidence="5">
    <location>
        <position position="175"/>
    </location>
</feature>
<dbReference type="Pfam" id="PF13365">
    <property type="entry name" value="Trypsin_2"/>
    <property type="match status" value="1"/>
</dbReference>
<dbReference type="Gene3D" id="3.40.50.200">
    <property type="entry name" value="Peptidase S8/S53 domain"/>
    <property type="match status" value="1"/>
</dbReference>
<accession>A0ABS5GCD3</accession>
<feature type="active site" description="Charge relay system" evidence="5">
    <location>
        <position position="368"/>
    </location>
</feature>
<sequence>MSADTAIVAIMSATSPNVVKPQAPPARFFLVAPAGDDIAATKTKIASQLAPLHATVSALSSAAPRDLVITIPDRTFVGPAQGAFLAAHALEDALGLAPIEPELIHAIMPIDQLDDRRELEAVEKFPPGCWVDEESEIEQNKSWAVSRLRLQDAWKLSDELGRPSRGAGVAICQIDTGVISHPELAGVVRAGSYNVIGDGTTPEDPTDPLNYAGNPGHGTATASVAISPESLDVVGAAPKARHIPIRAIENVVRISQTSVAEAMDRAVALGADVISLSLGGIWSWALQRALERAVAADVIVVAAAGNCVGLVVWPARFDDCIAVAGTDFHDKPWIGSCRGPTVAISAPGQNVYRAAATTGRSGQGQGTSFAVALIAGVAACWLAHHGRGTIIAEARRRKETVQEMFRRLLRATARKPAPDWDSFNMGVGIADALALLQAGLDAGIGIEAPRAPDMVRRGDESLRQFALEAFGPPALKADVDWMKFGGETSLAVLQQKLRGTAPGLESAAGAEVEVPLKVRQALEAVTDSSIAPAIRPARSDAGQPADGRIVQLKQMIAARHAAERSTGNLESAGAGDLRLADAIDLESSLPPDAPMPHPDDILQRVSAVMAAMPPREIGDPVAFGQALEVMYRHGGQALSKLPDVGLGPPQHFAASERMALEAIVIADGSRPSFLLENGLPPASHPFLGIWAATMAARREDIQRVAGCVGRVQPTHGNASNFIGTATIVDAARGLALTNYHVVDDARRKWLIPMTANGNRLSIPAGLEVDFAGEAATLDQRRFKVVEAILPDGFGRGFGSVDAALLRLEPITAGDRLPAGQVHLDARAAFANGGVPSLAVIGFPGPAPMSGGTDVDWNFVTNALFGNLFGFKRLAPGKFRRSLGFDEHDTLGSVFGHDATTFGGASGSFVLAWTDQEMPGFGIHFAGVTSDTNSAIAVAKIADVLRKLEVSVA</sequence>
<keyword evidence="2 5" id="KW-0645">Protease</keyword>
<dbReference type="EMBL" id="JAFCLK010000024">
    <property type="protein sequence ID" value="MBR1138893.1"/>
    <property type="molecule type" value="Genomic_DNA"/>
</dbReference>
<evidence type="ECO:0000256" key="1">
    <source>
        <dbReference type="ARBA" id="ARBA00011073"/>
    </source>
</evidence>
<evidence type="ECO:0000256" key="2">
    <source>
        <dbReference type="ARBA" id="ARBA00022670"/>
    </source>
</evidence>
<evidence type="ECO:0000256" key="4">
    <source>
        <dbReference type="ARBA" id="ARBA00022825"/>
    </source>
</evidence>
<gene>
    <name evidence="7" type="ORF">JQ619_24300</name>
</gene>
<keyword evidence="4 5" id="KW-0720">Serine protease</keyword>
<dbReference type="PROSITE" id="PS51892">
    <property type="entry name" value="SUBTILASE"/>
    <property type="match status" value="1"/>
</dbReference>
<dbReference type="SUPFAM" id="SSF50494">
    <property type="entry name" value="Trypsin-like serine proteases"/>
    <property type="match status" value="1"/>
</dbReference>